<name>A0A838ZTV3_9FLAO</name>
<dbReference type="AlphaFoldDB" id="A0A838ZTV3"/>
<evidence type="ECO:0000313" key="2">
    <source>
        <dbReference type="EMBL" id="MBA5630363.1"/>
    </source>
</evidence>
<keyword evidence="3" id="KW-1185">Reference proteome</keyword>
<comment type="caution">
    <text evidence="2">The sequence shown here is derived from an EMBL/GenBank/DDBJ whole genome shotgun (WGS) entry which is preliminary data.</text>
</comment>
<sequence>MKKGIFMVIVAVLLAISPATKAQWIVTDPANLASGIINSANEIVQTSSTVSNVIKNFKEVKKVYEQGKEYYDALKAVNDLVKDARKVQQTVLMVGDISDMYVSNFEKMMNDPNFSAEELSAIAFGYSQLLNESANLLSDLQQIINSSSLSMNDKERIDIIDKVYAEVQEYYNLVRYYTNKNISVSYLRAKKQNDTRRVLELYGTSGQKYW</sequence>
<organism evidence="2 3">
    <name type="scientific">Moheibacter lacus</name>
    <dbReference type="NCBI Taxonomy" id="2745851"/>
    <lineage>
        <taxon>Bacteria</taxon>
        <taxon>Pseudomonadati</taxon>
        <taxon>Bacteroidota</taxon>
        <taxon>Flavobacteriia</taxon>
        <taxon>Flavobacteriales</taxon>
        <taxon>Weeksellaceae</taxon>
        <taxon>Moheibacter</taxon>
    </lineage>
</organism>
<dbReference type="Pfam" id="PF13605">
    <property type="entry name" value="DUF4141"/>
    <property type="match status" value="1"/>
</dbReference>
<keyword evidence="1" id="KW-0732">Signal</keyword>
<evidence type="ECO:0000313" key="3">
    <source>
        <dbReference type="Proteomes" id="UP000552241"/>
    </source>
</evidence>
<feature type="chain" id="PRO_5032823857" evidence="1">
    <location>
        <begin position="23"/>
        <end position="210"/>
    </location>
</feature>
<dbReference type="InterPro" id="IPR025415">
    <property type="entry name" value="DUF4141"/>
</dbReference>
<feature type="signal peptide" evidence="1">
    <location>
        <begin position="1"/>
        <end position="22"/>
    </location>
</feature>
<accession>A0A838ZTV3</accession>
<reference evidence="2 3" key="1">
    <citation type="submission" date="2020-07" db="EMBL/GenBank/DDBJ databases">
        <title>Moheibacter lacus sp. nov., a member of the family Flavobacteriaceae isolated from freshwater lake sediment.</title>
        <authorList>
            <person name="Liu Y."/>
        </authorList>
    </citation>
    <scope>NUCLEOTIDE SEQUENCE [LARGE SCALE GENOMIC DNA]</scope>
    <source>
        <strain evidence="2 3">BDHS18</strain>
    </source>
</reference>
<protein>
    <submittedName>
        <fullName evidence="2">DUF4141 domain-containing protein</fullName>
    </submittedName>
</protein>
<dbReference type="Proteomes" id="UP000552241">
    <property type="component" value="Unassembled WGS sequence"/>
</dbReference>
<evidence type="ECO:0000256" key="1">
    <source>
        <dbReference type="SAM" id="SignalP"/>
    </source>
</evidence>
<gene>
    <name evidence="2" type="ORF">HU137_11320</name>
</gene>
<proteinExistence type="predicted"/>
<dbReference type="EMBL" id="JACDZE010000004">
    <property type="protein sequence ID" value="MBA5630363.1"/>
    <property type="molecule type" value="Genomic_DNA"/>
</dbReference>
<dbReference type="RefSeq" id="WP_182043962.1">
    <property type="nucleotide sequence ID" value="NZ_JACDZE010000004.1"/>
</dbReference>